<protein>
    <submittedName>
        <fullName evidence="1">Uncharacterized protein</fullName>
    </submittedName>
</protein>
<dbReference type="Proteomes" id="UP000287033">
    <property type="component" value="Unassembled WGS sequence"/>
</dbReference>
<sequence length="120" mass="13831">MPFRQQNQCSARLCLHQGNFNFGALGYNVTKILEVVEGTLPYYCGKSTAKQLDVWLQNGITCLTYLLCSLHYKLHHWIEVSAKERKIIKCVKFESDCNMPSCIRWCLRNTTNSANIEHVC</sequence>
<keyword evidence="2" id="KW-1185">Reference proteome</keyword>
<gene>
    <name evidence="1" type="ORF">chiPu_0002029</name>
</gene>
<accession>A0A401RZP5</accession>
<comment type="caution">
    <text evidence="1">The sequence shown here is derived from an EMBL/GenBank/DDBJ whole genome shotgun (WGS) entry which is preliminary data.</text>
</comment>
<proteinExistence type="predicted"/>
<organism evidence="1 2">
    <name type="scientific">Chiloscyllium punctatum</name>
    <name type="common">Brownbanded bambooshark</name>
    <name type="synonym">Hemiscyllium punctatum</name>
    <dbReference type="NCBI Taxonomy" id="137246"/>
    <lineage>
        <taxon>Eukaryota</taxon>
        <taxon>Metazoa</taxon>
        <taxon>Chordata</taxon>
        <taxon>Craniata</taxon>
        <taxon>Vertebrata</taxon>
        <taxon>Chondrichthyes</taxon>
        <taxon>Elasmobranchii</taxon>
        <taxon>Galeomorphii</taxon>
        <taxon>Galeoidea</taxon>
        <taxon>Orectolobiformes</taxon>
        <taxon>Hemiscylliidae</taxon>
        <taxon>Chiloscyllium</taxon>
    </lineage>
</organism>
<reference evidence="1 2" key="1">
    <citation type="journal article" date="2018" name="Nat. Ecol. Evol.">
        <title>Shark genomes provide insights into elasmobranch evolution and the origin of vertebrates.</title>
        <authorList>
            <person name="Hara Y"/>
            <person name="Yamaguchi K"/>
            <person name="Onimaru K"/>
            <person name="Kadota M"/>
            <person name="Koyanagi M"/>
            <person name="Keeley SD"/>
            <person name="Tatsumi K"/>
            <person name="Tanaka K"/>
            <person name="Motone F"/>
            <person name="Kageyama Y"/>
            <person name="Nozu R"/>
            <person name="Adachi N"/>
            <person name="Nishimura O"/>
            <person name="Nakagawa R"/>
            <person name="Tanegashima C"/>
            <person name="Kiyatake I"/>
            <person name="Matsumoto R"/>
            <person name="Murakumo K"/>
            <person name="Nishida K"/>
            <person name="Terakita A"/>
            <person name="Kuratani S"/>
            <person name="Sato K"/>
            <person name="Hyodo S Kuraku.S."/>
        </authorList>
    </citation>
    <scope>NUCLEOTIDE SEQUENCE [LARGE SCALE GENOMIC DNA]</scope>
</reference>
<name>A0A401RZP5_CHIPU</name>
<evidence type="ECO:0000313" key="2">
    <source>
        <dbReference type="Proteomes" id="UP000287033"/>
    </source>
</evidence>
<dbReference type="AlphaFoldDB" id="A0A401RZP5"/>
<evidence type="ECO:0000313" key="1">
    <source>
        <dbReference type="EMBL" id="GCC23631.1"/>
    </source>
</evidence>
<dbReference type="EMBL" id="BEZZ01000034">
    <property type="protein sequence ID" value="GCC23631.1"/>
    <property type="molecule type" value="Genomic_DNA"/>
</dbReference>